<feature type="compositionally biased region" description="Low complexity" evidence="1">
    <location>
        <begin position="1"/>
        <end position="12"/>
    </location>
</feature>
<accession>A0A0K1JMV3</accession>
<feature type="domain" description="DUF8017" evidence="2">
    <location>
        <begin position="184"/>
        <end position="394"/>
    </location>
</feature>
<evidence type="ECO:0000259" key="2">
    <source>
        <dbReference type="Pfam" id="PF26056"/>
    </source>
</evidence>
<protein>
    <recommendedName>
        <fullName evidence="2">DUF8017 domain-containing protein</fullName>
    </recommendedName>
</protein>
<name>A0A0K1JMV3_9MICO</name>
<evidence type="ECO:0000313" key="4">
    <source>
        <dbReference type="Proteomes" id="UP000066480"/>
    </source>
</evidence>
<dbReference type="AlphaFoldDB" id="A0A0K1JMV3"/>
<gene>
    <name evidence="3" type="ORF">VV02_22925</name>
</gene>
<feature type="region of interest" description="Disordered" evidence="1">
    <location>
        <begin position="139"/>
        <end position="185"/>
    </location>
</feature>
<dbReference type="OrthoDB" id="5161480at2"/>
<keyword evidence="4" id="KW-1185">Reference proteome</keyword>
<feature type="compositionally biased region" description="Gly residues" evidence="1">
    <location>
        <begin position="13"/>
        <end position="34"/>
    </location>
</feature>
<dbReference type="STRING" id="571913.VV02_22925"/>
<proteinExistence type="predicted"/>
<feature type="region of interest" description="Disordered" evidence="1">
    <location>
        <begin position="1"/>
        <end position="108"/>
    </location>
</feature>
<feature type="compositionally biased region" description="Basic and acidic residues" evidence="1">
    <location>
        <begin position="65"/>
        <end position="79"/>
    </location>
</feature>
<reference evidence="3 4" key="1">
    <citation type="submission" date="2015-03" db="EMBL/GenBank/DDBJ databases">
        <title>Luteipulveratus halotolerans sp. nov., a novel actinobacterium (Dermacoccaceae) from Sarawak, Malaysia.</title>
        <authorList>
            <person name="Juboi H."/>
            <person name="Basik A."/>
            <person name="Shamsul S.S."/>
            <person name="Arnold P."/>
            <person name="Schmitt E.K."/>
            <person name="Sanglier J.-J."/>
            <person name="Yeo T."/>
        </authorList>
    </citation>
    <scope>NUCLEOTIDE SEQUENCE [LARGE SCALE GENOMIC DNA]</scope>
    <source>
        <strain evidence="3 4">MN07-A0370</strain>
    </source>
</reference>
<dbReference type="Pfam" id="PF26056">
    <property type="entry name" value="DUF8017"/>
    <property type="match status" value="1"/>
</dbReference>
<organism evidence="3 4">
    <name type="scientific">Luteipulveratus mongoliensis</name>
    <dbReference type="NCBI Taxonomy" id="571913"/>
    <lineage>
        <taxon>Bacteria</taxon>
        <taxon>Bacillati</taxon>
        <taxon>Actinomycetota</taxon>
        <taxon>Actinomycetes</taxon>
        <taxon>Micrococcales</taxon>
        <taxon>Dermacoccaceae</taxon>
        <taxon>Luteipulveratus</taxon>
    </lineage>
</organism>
<evidence type="ECO:0000313" key="3">
    <source>
        <dbReference type="EMBL" id="AKU18049.1"/>
    </source>
</evidence>
<dbReference type="Proteomes" id="UP000066480">
    <property type="component" value="Chromosome"/>
</dbReference>
<dbReference type="EMBL" id="CP011112">
    <property type="protein sequence ID" value="AKU18049.1"/>
    <property type="molecule type" value="Genomic_DNA"/>
</dbReference>
<sequence length="396" mass="40673">MSNNDGNGWPPSQGGGQNQPGQGQPGQGQPGQGQQGPPPQRQDGYVGGTAGPTDAQRFGGSFGESWREQEFGHGQDRYYGDIGQQGPQSYADAPVEHGAPPSGPIGSVGGGGRRTALLAAAAVAAVAVLGGGGYALYQGSKDDKPDPAAQTSSQPPSPTATESSPTSAPSPTSDSGGGIGTKNVPPIVPGWQANYADKDGDLVFNAAFDVPPAGSFTPTGGVGKAAEPEWKLGKITTSEGFGELFDKSVPTATGRKPADYRDGYCTTNEGSSLATFVFQFSGDRDPVDIAPDATTKWAKAIAYKKNKTYEKYTEGTPQQIKVNGGKTVAVQTRTTIPNTEPDPKKCSAPKMELVVTSFTSGNATATVVGVRKVGIANALDNATWEKILASARPVAP</sequence>
<dbReference type="InterPro" id="IPR058330">
    <property type="entry name" value="DUF8017"/>
</dbReference>
<feature type="compositionally biased region" description="Low complexity" evidence="1">
    <location>
        <begin position="147"/>
        <end position="174"/>
    </location>
</feature>
<dbReference type="KEGG" id="lmoi:VV02_22925"/>
<dbReference type="PATRIC" id="fig|571913.6.peg.4645"/>
<evidence type="ECO:0000256" key="1">
    <source>
        <dbReference type="SAM" id="MobiDB-lite"/>
    </source>
</evidence>
<dbReference type="RefSeq" id="WP_052595384.1">
    <property type="nucleotide sequence ID" value="NZ_CP011112.1"/>
</dbReference>